<protein>
    <recommendedName>
        <fullName evidence="2">Fibronectin type-III domain-containing protein</fullName>
    </recommendedName>
</protein>
<reference evidence="3" key="3">
    <citation type="submission" date="2025-09" db="UniProtKB">
        <authorList>
            <consortium name="Ensembl"/>
        </authorList>
    </citation>
    <scope>IDENTIFICATION</scope>
</reference>
<dbReference type="AlphaFoldDB" id="A0A673CQQ5"/>
<dbReference type="PROSITE" id="PS50853">
    <property type="entry name" value="FN3"/>
    <property type="match status" value="6"/>
</dbReference>
<organism evidence="3 4">
    <name type="scientific">Sphaeramia orbicularis</name>
    <name type="common">orbiculate cardinalfish</name>
    <dbReference type="NCBI Taxonomy" id="375764"/>
    <lineage>
        <taxon>Eukaryota</taxon>
        <taxon>Metazoa</taxon>
        <taxon>Chordata</taxon>
        <taxon>Craniata</taxon>
        <taxon>Vertebrata</taxon>
        <taxon>Euteleostomi</taxon>
        <taxon>Actinopterygii</taxon>
        <taxon>Neopterygii</taxon>
        <taxon>Teleostei</taxon>
        <taxon>Neoteleostei</taxon>
        <taxon>Acanthomorphata</taxon>
        <taxon>Gobiaria</taxon>
        <taxon>Kurtiformes</taxon>
        <taxon>Apogonoidei</taxon>
        <taxon>Apogonidae</taxon>
        <taxon>Apogoninae</taxon>
        <taxon>Sphaeramia</taxon>
    </lineage>
</organism>
<dbReference type="Proteomes" id="UP000472271">
    <property type="component" value="Chromosome 18"/>
</dbReference>
<feature type="domain" description="Fibronectin type-III" evidence="2">
    <location>
        <begin position="107"/>
        <end position="196"/>
    </location>
</feature>
<feature type="domain" description="Fibronectin type-III" evidence="2">
    <location>
        <begin position="709"/>
        <end position="798"/>
    </location>
</feature>
<dbReference type="InParanoid" id="A0A673CQQ5"/>
<feature type="domain" description="Fibronectin type-III" evidence="2">
    <location>
        <begin position="881"/>
        <end position="970"/>
    </location>
</feature>
<dbReference type="PANTHER" id="PTHR46708:SF11">
    <property type="entry name" value="RECEPTOR-TYPE TYROSINE-PROTEIN PHOSPHATASE ETA-LIKE"/>
    <property type="match status" value="1"/>
</dbReference>
<evidence type="ECO:0000313" key="3">
    <source>
        <dbReference type="Ensembl" id="ENSSORP00005054907.1"/>
    </source>
</evidence>
<name>A0A673CQQ5_9TELE</name>
<reference evidence="3" key="1">
    <citation type="submission" date="2019-06" db="EMBL/GenBank/DDBJ databases">
        <authorList>
            <consortium name="Wellcome Sanger Institute Data Sharing"/>
        </authorList>
    </citation>
    <scope>NUCLEOTIDE SEQUENCE [LARGE SCALE GENOMIC DNA]</scope>
</reference>
<dbReference type="InterPro" id="IPR003961">
    <property type="entry name" value="FN3_dom"/>
</dbReference>
<evidence type="ECO:0000313" key="4">
    <source>
        <dbReference type="Proteomes" id="UP000472271"/>
    </source>
</evidence>
<feature type="domain" description="Fibronectin type-III" evidence="2">
    <location>
        <begin position="451"/>
        <end position="540"/>
    </location>
</feature>
<accession>A0A673CQQ5</accession>
<feature type="domain" description="Fibronectin type-III" evidence="2">
    <location>
        <begin position="1056"/>
        <end position="1142"/>
    </location>
</feature>
<dbReference type="InterPro" id="IPR013783">
    <property type="entry name" value="Ig-like_fold"/>
</dbReference>
<evidence type="ECO:0000259" key="2">
    <source>
        <dbReference type="PROSITE" id="PS50853"/>
    </source>
</evidence>
<dbReference type="Gene3D" id="2.60.40.10">
    <property type="entry name" value="Immunoglobulins"/>
    <property type="match status" value="14"/>
</dbReference>
<proteinExistence type="predicted"/>
<dbReference type="InterPro" id="IPR036116">
    <property type="entry name" value="FN3_sf"/>
</dbReference>
<dbReference type="PANTHER" id="PTHR46708">
    <property type="entry name" value="TENASCIN"/>
    <property type="match status" value="1"/>
</dbReference>
<keyword evidence="4" id="KW-1185">Reference proteome</keyword>
<feature type="domain" description="Fibronectin type-III" evidence="2">
    <location>
        <begin position="279"/>
        <end position="368"/>
    </location>
</feature>
<dbReference type="SUPFAM" id="SSF49265">
    <property type="entry name" value="Fibronectin type III"/>
    <property type="match status" value="9"/>
</dbReference>
<evidence type="ECO:0000256" key="1">
    <source>
        <dbReference type="ARBA" id="ARBA00022737"/>
    </source>
</evidence>
<keyword evidence="1" id="KW-0677">Repeat</keyword>
<sequence length="1231" mass="130299">IVNPRQLCPVKVNKTFCCFQAPRNAVNLTTTGQNETSITLQWNTVNINTSFILQFDGTQAIISAPVGGGAVTHTVSSLTAASKYTFTLFSVFENVRSSGISITAVTAPRNGQNLRTAGQDETSITLQWNKVNINTSFILQFDGTQTNISAPVGGGTVTHTVSSLAAASKYTFTLFSVFENVRSSGISITAVTAPQNAVNLTTTGQDETSITLQWNKVNINTSFILQFDGTQTNISAPVGGGAVTHTVASLTAASKYTFTLFSVFENIRSSGISIIAVTAPQNAVNLTTKGQDETSITLQWNKVNINTSFILQFDGTQTNISAPVGGGAVTHTVSSLTAASKYIFTLFSVFENVRSSGISITAVTAPQNAVNLTTAGQDETSITLQWNKVNINTSFILQFDGTQTNISAPVGGGAVTHTVSSLTAAFKYTFTLFSLFENIRSSGISITAVTAPQNAVNLTTTGQDETSITLQWNKVNINTSFILQFDGTQTNISAPVGGGAVTHTVSSLTAGSKYTFTLFSVFENIRSSGISITAVTAPRNAVNLTTTGQDETSITLQWNKVNINTSFILQFDGTQTNISAPVGGGAVTHTVASLTAASKYTFTLFSVFENIRSSGISIIAVTAPQNAVNLTTAGQDETSITLQWNKVNINTSFILQFDGTQTNISAPVGGGAVTHTVSSLTAGSKYTFTLFSVFENVRSSGISITAVTAPQNAVNLTTKGQDETSITLQWNKVSMNTSFILQFDGTQTNISAPVGGGAVTHTVSSLTAGSKYTFTLFSVFENIRSSGISITAVTVPSIPVNLRATERFETAIILQWNKVDNNTSFILKFDGTETNISAPVGVGAVTHTVSSLTAGSKYTFTLFSVFENIRSSGISITAVTAPQNAVNLTTTGQDETSITLQWNKVNINTSFILQFDGTQTNISAPFGGGAVTHTVTSLTAASKYTFALFSVFENVRSSGISITAVTAPLNAVNLTTAGQDETSITLQWNKVNINTSFILQFDGTQTIISAPVGGGAVTHTVSPLTAGSKYTFTLFSVFENVRSSGISITAVTVPNIPVNLRATELFETAIILQWNKVDNNTSFILKFDGTQTNISAPIGGGAVTHTVSSLTAASKYTFTLFSVFENVRSSGISITAVTVPPHPQGFRYTANETSITLQWNKINNNISFILQFNGTETAFSAPVGDGAVTHTISSLTPGSPYIFILFSVFENVRNSGITMVAFTGLQIMLLD</sequence>
<dbReference type="InterPro" id="IPR050991">
    <property type="entry name" value="ECM_Regulatory_Proteins"/>
</dbReference>
<dbReference type="SMART" id="SM00060">
    <property type="entry name" value="FN3"/>
    <property type="match status" value="14"/>
</dbReference>
<dbReference type="CDD" id="cd00063">
    <property type="entry name" value="FN3"/>
    <property type="match status" value="4"/>
</dbReference>
<dbReference type="Ensembl" id="ENSSORT00005056183.1">
    <property type="protein sequence ID" value="ENSSORP00005054907.1"/>
    <property type="gene ID" value="ENSSORG00005024556.1"/>
</dbReference>
<reference evidence="3" key="2">
    <citation type="submission" date="2025-08" db="UniProtKB">
        <authorList>
            <consortium name="Ensembl"/>
        </authorList>
    </citation>
    <scope>IDENTIFICATION</scope>
</reference>